<evidence type="ECO:0000259" key="4">
    <source>
        <dbReference type="Pfam" id="PF00149"/>
    </source>
</evidence>
<dbReference type="AlphaFoldDB" id="A0A940IFB4"/>
<dbReference type="InterPro" id="IPR051158">
    <property type="entry name" value="Metallophosphoesterase_sf"/>
</dbReference>
<feature type="transmembrane region" description="Helical" evidence="3">
    <location>
        <begin position="36"/>
        <end position="56"/>
    </location>
</feature>
<evidence type="ECO:0000256" key="2">
    <source>
        <dbReference type="ARBA" id="ARBA00022801"/>
    </source>
</evidence>
<gene>
    <name evidence="5" type="ORF">IAC07_01880</name>
</gene>
<dbReference type="SUPFAM" id="SSF56300">
    <property type="entry name" value="Metallo-dependent phosphatases"/>
    <property type="match status" value="1"/>
</dbReference>
<accession>A0A940IFB4</accession>
<evidence type="ECO:0000256" key="1">
    <source>
        <dbReference type="ARBA" id="ARBA00022723"/>
    </source>
</evidence>
<dbReference type="PANTHER" id="PTHR31302:SF31">
    <property type="entry name" value="PHOSPHODIESTERASE YAEI"/>
    <property type="match status" value="1"/>
</dbReference>
<keyword evidence="3" id="KW-0812">Transmembrane</keyword>
<dbReference type="GO" id="GO:0016020">
    <property type="term" value="C:membrane"/>
    <property type="evidence" value="ECO:0007669"/>
    <property type="project" value="GOC"/>
</dbReference>
<feature type="transmembrane region" description="Helical" evidence="3">
    <location>
        <begin position="6"/>
        <end position="29"/>
    </location>
</feature>
<keyword evidence="3" id="KW-0472">Membrane</keyword>
<organism evidence="5 6">
    <name type="scientific">Candidatus Cryptobacteroides gallistercoris</name>
    <dbReference type="NCBI Taxonomy" id="2840765"/>
    <lineage>
        <taxon>Bacteria</taxon>
        <taxon>Pseudomonadati</taxon>
        <taxon>Bacteroidota</taxon>
        <taxon>Bacteroidia</taxon>
        <taxon>Bacteroidales</taxon>
        <taxon>Candidatus Cryptobacteroides</taxon>
    </lineage>
</organism>
<evidence type="ECO:0000256" key="3">
    <source>
        <dbReference type="SAM" id="Phobius"/>
    </source>
</evidence>
<dbReference type="Proteomes" id="UP000771749">
    <property type="component" value="Unassembled WGS sequence"/>
</dbReference>
<dbReference type="Pfam" id="PF00149">
    <property type="entry name" value="Metallophos"/>
    <property type="match status" value="1"/>
</dbReference>
<keyword evidence="3" id="KW-1133">Transmembrane helix</keyword>
<dbReference type="EMBL" id="JADIMJ010000031">
    <property type="protein sequence ID" value="MBO8453456.1"/>
    <property type="molecule type" value="Genomic_DNA"/>
</dbReference>
<reference evidence="5" key="2">
    <citation type="journal article" date="2021" name="PeerJ">
        <title>Extensive microbial diversity within the chicken gut microbiome revealed by metagenomics and culture.</title>
        <authorList>
            <person name="Gilroy R."/>
            <person name="Ravi A."/>
            <person name="Getino M."/>
            <person name="Pursley I."/>
            <person name="Horton D.L."/>
            <person name="Alikhan N.F."/>
            <person name="Baker D."/>
            <person name="Gharbi K."/>
            <person name="Hall N."/>
            <person name="Watson M."/>
            <person name="Adriaenssens E.M."/>
            <person name="Foster-Nyarko E."/>
            <person name="Jarju S."/>
            <person name="Secka A."/>
            <person name="Antonio M."/>
            <person name="Oren A."/>
            <person name="Chaudhuri R.R."/>
            <person name="La Ragione R."/>
            <person name="Hildebrand F."/>
            <person name="Pallen M.J."/>
        </authorList>
    </citation>
    <scope>NUCLEOTIDE SEQUENCE</scope>
    <source>
        <strain evidence="5">F1-3629</strain>
    </source>
</reference>
<dbReference type="InterPro" id="IPR004843">
    <property type="entry name" value="Calcineurin-like_PHP"/>
</dbReference>
<keyword evidence="1" id="KW-0479">Metal-binding</keyword>
<feature type="domain" description="Calcineurin-like phosphoesterase" evidence="4">
    <location>
        <begin position="82"/>
        <end position="282"/>
    </location>
</feature>
<reference evidence="5" key="1">
    <citation type="submission" date="2020-10" db="EMBL/GenBank/DDBJ databases">
        <authorList>
            <person name="Gilroy R."/>
        </authorList>
    </citation>
    <scope>NUCLEOTIDE SEQUENCE</scope>
    <source>
        <strain evidence="5">F1-3629</strain>
    </source>
</reference>
<dbReference type="InterPro" id="IPR029052">
    <property type="entry name" value="Metallo-depent_PP-like"/>
</dbReference>
<protein>
    <submittedName>
        <fullName evidence="5">Metallophosphoesterase</fullName>
    </submittedName>
</protein>
<dbReference type="Gene3D" id="3.60.21.10">
    <property type="match status" value="1"/>
</dbReference>
<name>A0A940IFB4_9BACT</name>
<evidence type="ECO:0000313" key="6">
    <source>
        <dbReference type="Proteomes" id="UP000771749"/>
    </source>
</evidence>
<keyword evidence="2" id="KW-0378">Hydrolase</keyword>
<dbReference type="GO" id="GO:0009245">
    <property type="term" value="P:lipid A biosynthetic process"/>
    <property type="evidence" value="ECO:0007669"/>
    <property type="project" value="TreeGrafter"/>
</dbReference>
<sequence>MWVTVSVTAVFITAILVLDLLAAGVAAIFGRSFRKFFLGGLRALLVPVIVLFYGMFIGRNHYVVNELEIVSRDVPESFDGYRIVQISDLHLESFGSRSRSLARAVSKVNALNPDLILFTGDLVTSHPSEMDGLEHVLSGLEAKDGICSVLGNHDYCIYRRWESDSLRAAAVRELVAREESLGWHVLMNSCVNIVRPRSGESSASSSAPDSFSVPAAADTISVAGVENISQTSYFPSYGDLDKAMADAGGCFRILMTHDPTHWHKAISQYPDIDLTLSGHTHAMQFSIFGWSPSSLIFDEYRGLYMKNPGEPGSSSLRSHSASSDSGNLLYVNIGLGETAIPSRFGAAPEITLFTLRHSE</sequence>
<dbReference type="GO" id="GO:0046872">
    <property type="term" value="F:metal ion binding"/>
    <property type="evidence" value="ECO:0007669"/>
    <property type="project" value="UniProtKB-KW"/>
</dbReference>
<proteinExistence type="predicted"/>
<comment type="caution">
    <text evidence="5">The sequence shown here is derived from an EMBL/GenBank/DDBJ whole genome shotgun (WGS) entry which is preliminary data.</text>
</comment>
<evidence type="ECO:0000313" key="5">
    <source>
        <dbReference type="EMBL" id="MBO8453456.1"/>
    </source>
</evidence>
<dbReference type="PANTHER" id="PTHR31302">
    <property type="entry name" value="TRANSMEMBRANE PROTEIN WITH METALLOPHOSPHOESTERASE DOMAIN-RELATED"/>
    <property type="match status" value="1"/>
</dbReference>
<dbReference type="GO" id="GO:0008758">
    <property type="term" value="F:UDP-2,3-diacylglucosamine hydrolase activity"/>
    <property type="evidence" value="ECO:0007669"/>
    <property type="project" value="TreeGrafter"/>
</dbReference>